<evidence type="ECO:0000313" key="4">
    <source>
        <dbReference type="EMBL" id="KAL1553949.1"/>
    </source>
</evidence>
<keyword evidence="2 4" id="KW-0808">Transferase</keyword>
<organism evidence="4 5">
    <name type="scientific">Salvia divinorum</name>
    <name type="common">Maria pastora</name>
    <name type="synonym">Diviner's sage</name>
    <dbReference type="NCBI Taxonomy" id="28513"/>
    <lineage>
        <taxon>Eukaryota</taxon>
        <taxon>Viridiplantae</taxon>
        <taxon>Streptophyta</taxon>
        <taxon>Embryophyta</taxon>
        <taxon>Tracheophyta</taxon>
        <taxon>Spermatophyta</taxon>
        <taxon>Magnoliopsida</taxon>
        <taxon>eudicotyledons</taxon>
        <taxon>Gunneridae</taxon>
        <taxon>Pentapetalae</taxon>
        <taxon>asterids</taxon>
        <taxon>lamiids</taxon>
        <taxon>Lamiales</taxon>
        <taxon>Lamiaceae</taxon>
        <taxon>Nepetoideae</taxon>
        <taxon>Mentheae</taxon>
        <taxon>Salviinae</taxon>
        <taxon>Salvia</taxon>
        <taxon>Salvia subgen. Calosphace</taxon>
    </lineage>
</organism>
<evidence type="ECO:0000256" key="3">
    <source>
        <dbReference type="ARBA" id="ARBA00023315"/>
    </source>
</evidence>
<dbReference type="GO" id="GO:0047172">
    <property type="term" value="F:shikimate O-hydroxycinnamoyltransferase activity"/>
    <property type="evidence" value="ECO:0007669"/>
    <property type="project" value="UniProtKB-EC"/>
</dbReference>
<evidence type="ECO:0000256" key="1">
    <source>
        <dbReference type="ARBA" id="ARBA00009861"/>
    </source>
</evidence>
<reference evidence="4 5" key="1">
    <citation type="submission" date="2024-06" db="EMBL/GenBank/DDBJ databases">
        <title>A chromosome level genome sequence of Diviner's sage (Salvia divinorum).</title>
        <authorList>
            <person name="Ford S.A."/>
            <person name="Ro D.-K."/>
            <person name="Ness R.W."/>
            <person name="Phillips M.A."/>
        </authorList>
    </citation>
    <scope>NUCLEOTIDE SEQUENCE [LARGE SCALE GENOMIC DNA]</scope>
    <source>
        <strain evidence="4">SAF-2024a</strain>
        <tissue evidence="4">Leaf</tissue>
    </source>
</reference>
<dbReference type="EMBL" id="JBEAFC010000006">
    <property type="protein sequence ID" value="KAL1553949.1"/>
    <property type="molecule type" value="Genomic_DNA"/>
</dbReference>
<dbReference type="AlphaFoldDB" id="A0ABD1HCP6"/>
<keyword evidence="5" id="KW-1185">Reference proteome</keyword>
<dbReference type="InterPro" id="IPR023213">
    <property type="entry name" value="CAT-like_dom_sf"/>
</dbReference>
<protein>
    <submittedName>
        <fullName evidence="4">Shikimate O-hydroxycinnamoyltransferase</fullName>
        <ecNumber evidence="4">2.3.1.133</ecNumber>
    </submittedName>
</protein>
<dbReference type="PANTHER" id="PTHR31623:SF105">
    <property type="entry name" value="VINORINE SYNTHASE-LIKE"/>
    <property type="match status" value="1"/>
</dbReference>
<gene>
    <name evidence="4" type="ORF">AAHA92_14563</name>
</gene>
<evidence type="ECO:0000256" key="2">
    <source>
        <dbReference type="ARBA" id="ARBA00022679"/>
    </source>
</evidence>
<dbReference type="EC" id="2.3.1.133" evidence="4"/>
<dbReference type="Pfam" id="PF02458">
    <property type="entry name" value="Transferase"/>
    <property type="match status" value="1"/>
</dbReference>
<comment type="caution">
    <text evidence="4">The sequence shown here is derived from an EMBL/GenBank/DDBJ whole genome shotgun (WGS) entry which is preliminary data.</text>
</comment>
<proteinExistence type="inferred from homology"/>
<evidence type="ECO:0000313" key="5">
    <source>
        <dbReference type="Proteomes" id="UP001567538"/>
    </source>
</evidence>
<dbReference type="Gene3D" id="3.30.559.10">
    <property type="entry name" value="Chloramphenicol acetyltransferase-like domain"/>
    <property type="match status" value="2"/>
</dbReference>
<sequence>MKMEIVCKEAIRPSIPTPTHLRDFKLSFIDERIPTVYSPLIIYYKNENMKQHEMVGRLKSSLSDALVEFYPLAGRMKGQIFVDCNDDGILYVQAQAHAGISDIIKSSPESGVLDKLIPFPTTGFLSTIQEPLAVQITSFACGGIAIGMCISHRIADHYSLSSFTKCWAAIARREHSELISPIFNSAAVFPPRNTPDFRPNLKSPSVHPLAAEVIMKTFLFTPSAINALKLEITNTTSIANPSRVEAVTAFLWSRCAAACGSDASVACHPVNIRGKVPSLTENSFGNLFQMVFAESCGEASWIELAEKLRSAFGALDVARLLGERGFEAAKENFMEISKHLARGNVDVFRFSSMCRFPVYEADFGWGKPVWVSYAGVQNKNCVFLFDSVDMERGGVEAWVVMTPQAMERLQGDLHFLHFTSAFAS</sequence>
<dbReference type="Proteomes" id="UP001567538">
    <property type="component" value="Unassembled WGS sequence"/>
</dbReference>
<accession>A0ABD1HCP6</accession>
<dbReference type="PANTHER" id="PTHR31623">
    <property type="entry name" value="F21J9.9"/>
    <property type="match status" value="1"/>
</dbReference>
<name>A0ABD1HCP6_SALDI</name>
<comment type="similarity">
    <text evidence="1">Belongs to the plant acyltransferase family.</text>
</comment>
<keyword evidence="3 4" id="KW-0012">Acyltransferase</keyword>